<proteinExistence type="inferred from homology"/>
<dbReference type="PROSITE" id="PS50931">
    <property type="entry name" value="HTH_LYSR"/>
    <property type="match status" value="1"/>
</dbReference>
<evidence type="ECO:0000256" key="4">
    <source>
        <dbReference type="ARBA" id="ARBA00023163"/>
    </source>
</evidence>
<dbReference type="Pfam" id="PF03466">
    <property type="entry name" value="LysR_substrate"/>
    <property type="match status" value="1"/>
</dbReference>
<dbReference type="Pfam" id="PF00126">
    <property type="entry name" value="HTH_1"/>
    <property type="match status" value="1"/>
</dbReference>
<dbReference type="InterPro" id="IPR036388">
    <property type="entry name" value="WH-like_DNA-bd_sf"/>
</dbReference>
<dbReference type="GeneID" id="85022843"/>
<dbReference type="SUPFAM" id="SSF53850">
    <property type="entry name" value="Periplasmic binding protein-like II"/>
    <property type="match status" value="1"/>
</dbReference>
<evidence type="ECO:0000313" key="5">
    <source>
        <dbReference type="EMBL" id="QIP36074.1"/>
    </source>
</evidence>
<keyword evidence="2" id="KW-0805">Transcription regulation</keyword>
<sequence length="300" mass="32477">MPVFSRFMRYFMVVARFGSIRRASEELRIAASAIDRQILQGEAALGVPLFERLPTGLRLTPAGECLLAEGQDWQRGMQRVQQQIADLRGLRRGHVTIGLIAALASGPVPRLVHTLRQNHPGITLRANILDNQDVAAAVTQGEVDHGLMLDPPLMRDLMVVSSSSVSLGFVTLPAHPIAALRTARISQCAEYALVMPEPPLALRHELDGLLAAGDMPVKVAASADNVQMIKSLVTEGVGVGILSSLDVMEEVRVGTLCFTPIADRRLSPLTLALVTNRTRPSSFAGRLVMGEMARHLFETA</sequence>
<evidence type="ECO:0000313" key="6">
    <source>
        <dbReference type="Proteomes" id="UP000502533"/>
    </source>
</evidence>
<dbReference type="SUPFAM" id="SSF46785">
    <property type="entry name" value="Winged helix' DNA-binding domain"/>
    <property type="match status" value="1"/>
</dbReference>
<dbReference type="PANTHER" id="PTHR30419:SF8">
    <property type="entry name" value="NITROGEN ASSIMILATION TRANSCRIPTIONAL ACTIVATOR-RELATED"/>
    <property type="match status" value="1"/>
</dbReference>
<name>A0A181CCV2_9PROT</name>
<dbReference type="RefSeq" id="WP_034927620.1">
    <property type="nucleotide sequence ID" value="NZ_CP050139.1"/>
</dbReference>
<dbReference type="InterPro" id="IPR005119">
    <property type="entry name" value="LysR_subst-bd"/>
</dbReference>
<keyword evidence="3" id="KW-0238">DNA-binding</keyword>
<dbReference type="GO" id="GO:0005829">
    <property type="term" value="C:cytosol"/>
    <property type="evidence" value="ECO:0007669"/>
    <property type="project" value="TreeGrafter"/>
</dbReference>
<protein>
    <submittedName>
        <fullName evidence="5">LysR family transcriptional regulator</fullName>
    </submittedName>
</protein>
<dbReference type="InterPro" id="IPR036390">
    <property type="entry name" value="WH_DNA-bd_sf"/>
</dbReference>
<keyword evidence="6" id="KW-1185">Reference proteome</keyword>
<dbReference type="Gene3D" id="1.10.10.10">
    <property type="entry name" value="Winged helix-like DNA-binding domain superfamily/Winged helix DNA-binding domain"/>
    <property type="match status" value="1"/>
</dbReference>
<accession>A0A181CCV2</accession>
<organism evidence="5 6">
    <name type="scientific">Komagataeibacter rhaeticus</name>
    <dbReference type="NCBI Taxonomy" id="215221"/>
    <lineage>
        <taxon>Bacteria</taxon>
        <taxon>Pseudomonadati</taxon>
        <taxon>Pseudomonadota</taxon>
        <taxon>Alphaproteobacteria</taxon>
        <taxon>Acetobacterales</taxon>
        <taxon>Acetobacteraceae</taxon>
        <taxon>Komagataeibacter</taxon>
    </lineage>
</organism>
<dbReference type="InterPro" id="IPR050950">
    <property type="entry name" value="HTH-type_LysR_regulators"/>
</dbReference>
<keyword evidence="4" id="KW-0804">Transcription</keyword>
<evidence type="ECO:0000256" key="1">
    <source>
        <dbReference type="ARBA" id="ARBA00009437"/>
    </source>
</evidence>
<dbReference type="EMBL" id="CP050139">
    <property type="protein sequence ID" value="QIP36074.1"/>
    <property type="molecule type" value="Genomic_DNA"/>
</dbReference>
<dbReference type="AlphaFoldDB" id="A0A181CCV2"/>
<dbReference type="PANTHER" id="PTHR30419">
    <property type="entry name" value="HTH-TYPE TRANSCRIPTIONAL REGULATOR YBHD"/>
    <property type="match status" value="1"/>
</dbReference>
<evidence type="ECO:0000256" key="2">
    <source>
        <dbReference type="ARBA" id="ARBA00023015"/>
    </source>
</evidence>
<gene>
    <name evidence="5" type="ORF">GWK63_11785</name>
</gene>
<dbReference type="Gene3D" id="3.40.190.290">
    <property type="match status" value="1"/>
</dbReference>
<dbReference type="InterPro" id="IPR000847">
    <property type="entry name" value="LysR_HTH_N"/>
</dbReference>
<comment type="similarity">
    <text evidence="1">Belongs to the LysR transcriptional regulatory family.</text>
</comment>
<dbReference type="Proteomes" id="UP000502533">
    <property type="component" value="Chromosome"/>
</dbReference>
<dbReference type="KEGG" id="kre:GWK63_11785"/>
<reference evidence="5 6" key="1">
    <citation type="submission" date="2020-03" db="EMBL/GenBank/DDBJ databases">
        <title>Isolation of cellulose-producing strains, genome characterization and application of the synthesized cellulose films as an economical and sustainable material for piezoelectric sensor construction.</title>
        <authorList>
            <person name="Mangayil R.K."/>
        </authorList>
    </citation>
    <scope>NUCLEOTIDE SEQUENCE [LARGE SCALE GENOMIC DNA]</scope>
    <source>
        <strain evidence="5 6">ENS 9a1a</strain>
    </source>
</reference>
<dbReference type="GO" id="GO:0003700">
    <property type="term" value="F:DNA-binding transcription factor activity"/>
    <property type="evidence" value="ECO:0007669"/>
    <property type="project" value="InterPro"/>
</dbReference>
<evidence type="ECO:0000256" key="3">
    <source>
        <dbReference type="ARBA" id="ARBA00023125"/>
    </source>
</evidence>
<dbReference type="GO" id="GO:0003677">
    <property type="term" value="F:DNA binding"/>
    <property type="evidence" value="ECO:0007669"/>
    <property type="project" value="UniProtKB-KW"/>
</dbReference>